<gene>
    <name evidence="1" type="ORF">SAMN04488541_102350</name>
</gene>
<accession>A0A1I2HF25</accession>
<sequence length="52" mass="5591">MKAAICTKYGSPEVIIIQDIPKPNPSKQQILVKIMATAVNSGDGGNFTKIPY</sequence>
<reference evidence="1 2" key="1">
    <citation type="submission" date="2016-10" db="EMBL/GenBank/DDBJ databases">
        <authorList>
            <person name="de Groot N.N."/>
        </authorList>
    </citation>
    <scope>NUCLEOTIDE SEQUENCE [LARGE SCALE GENOMIC DNA]</scope>
    <source>
        <strain>GEY</strain>
        <strain evidence="2">DSM 9560</strain>
    </source>
</reference>
<proteinExistence type="predicted"/>
<protein>
    <recommendedName>
        <fullName evidence="3">NADPH2:quinone reductase</fullName>
    </recommendedName>
</protein>
<evidence type="ECO:0008006" key="3">
    <source>
        <dbReference type="Google" id="ProtNLM"/>
    </source>
</evidence>
<dbReference type="STRING" id="1003.SAMN04488541_102350"/>
<dbReference type="RefSeq" id="WP_177217380.1">
    <property type="nucleotide sequence ID" value="NZ_FONY01000023.1"/>
</dbReference>
<dbReference type="AlphaFoldDB" id="A0A1I2HF25"/>
<evidence type="ECO:0000313" key="1">
    <source>
        <dbReference type="EMBL" id="SFF27910.1"/>
    </source>
</evidence>
<evidence type="ECO:0000313" key="2">
    <source>
        <dbReference type="Proteomes" id="UP000199513"/>
    </source>
</evidence>
<dbReference type="SUPFAM" id="SSF50129">
    <property type="entry name" value="GroES-like"/>
    <property type="match status" value="1"/>
</dbReference>
<keyword evidence="2" id="KW-1185">Reference proteome</keyword>
<dbReference type="EMBL" id="FONY01000023">
    <property type="protein sequence ID" value="SFF27910.1"/>
    <property type="molecule type" value="Genomic_DNA"/>
</dbReference>
<dbReference type="Gene3D" id="3.90.180.10">
    <property type="entry name" value="Medium-chain alcohol dehydrogenases, catalytic domain"/>
    <property type="match status" value="1"/>
</dbReference>
<name>A0A1I2HF25_9BACT</name>
<organism evidence="1 2">
    <name type="scientific">Thermoflexibacter ruber</name>
    <dbReference type="NCBI Taxonomy" id="1003"/>
    <lineage>
        <taxon>Bacteria</taxon>
        <taxon>Pseudomonadati</taxon>
        <taxon>Bacteroidota</taxon>
        <taxon>Cytophagia</taxon>
        <taxon>Cytophagales</taxon>
        <taxon>Thermoflexibacteraceae</taxon>
        <taxon>Thermoflexibacter</taxon>
    </lineage>
</organism>
<dbReference type="InterPro" id="IPR011032">
    <property type="entry name" value="GroES-like_sf"/>
</dbReference>
<dbReference type="Proteomes" id="UP000199513">
    <property type="component" value="Unassembled WGS sequence"/>
</dbReference>